<evidence type="ECO:0000313" key="1">
    <source>
        <dbReference type="EMBL" id="MCI78809.1"/>
    </source>
</evidence>
<proteinExistence type="predicted"/>
<dbReference type="Proteomes" id="UP000265520">
    <property type="component" value="Unassembled WGS sequence"/>
</dbReference>
<gene>
    <name evidence="1" type="ORF">A2U01_0100080</name>
</gene>
<dbReference type="EMBL" id="LXQA010959514">
    <property type="protein sequence ID" value="MCI78809.1"/>
    <property type="molecule type" value="Genomic_DNA"/>
</dbReference>
<accession>A0A392UUY7</accession>
<comment type="caution">
    <text evidence="1">The sequence shown here is derived from an EMBL/GenBank/DDBJ whole genome shotgun (WGS) entry which is preliminary data.</text>
</comment>
<keyword evidence="2" id="KW-1185">Reference proteome</keyword>
<dbReference type="AlphaFoldDB" id="A0A392UUY7"/>
<organism evidence="1 2">
    <name type="scientific">Trifolium medium</name>
    <dbReference type="NCBI Taxonomy" id="97028"/>
    <lineage>
        <taxon>Eukaryota</taxon>
        <taxon>Viridiplantae</taxon>
        <taxon>Streptophyta</taxon>
        <taxon>Embryophyta</taxon>
        <taxon>Tracheophyta</taxon>
        <taxon>Spermatophyta</taxon>
        <taxon>Magnoliopsida</taxon>
        <taxon>eudicotyledons</taxon>
        <taxon>Gunneridae</taxon>
        <taxon>Pentapetalae</taxon>
        <taxon>rosids</taxon>
        <taxon>fabids</taxon>
        <taxon>Fabales</taxon>
        <taxon>Fabaceae</taxon>
        <taxon>Papilionoideae</taxon>
        <taxon>50 kb inversion clade</taxon>
        <taxon>NPAAA clade</taxon>
        <taxon>Hologalegina</taxon>
        <taxon>IRL clade</taxon>
        <taxon>Trifolieae</taxon>
        <taxon>Trifolium</taxon>
    </lineage>
</organism>
<protein>
    <submittedName>
        <fullName evidence="1">Retrovirus-related pol polyprotein from transposon TNT 1-94</fullName>
    </submittedName>
</protein>
<feature type="non-terminal residue" evidence="1">
    <location>
        <position position="54"/>
    </location>
</feature>
<dbReference type="PANTHER" id="PTHR37610:SF97">
    <property type="entry name" value="RETROTRANSPOSON GAG DOMAIN-CONTAINING PROTEIN"/>
    <property type="match status" value="1"/>
</dbReference>
<sequence>MRRALGAKMKLEFINGTIPIPDDDFDPTFRAWNRCNMLVSSWILNSVSESIAQS</sequence>
<evidence type="ECO:0000313" key="2">
    <source>
        <dbReference type="Proteomes" id="UP000265520"/>
    </source>
</evidence>
<reference evidence="1 2" key="1">
    <citation type="journal article" date="2018" name="Front. Plant Sci.">
        <title>Red Clover (Trifolium pratense) and Zigzag Clover (T. medium) - A Picture of Genomic Similarities and Differences.</title>
        <authorList>
            <person name="Dluhosova J."/>
            <person name="Istvanek J."/>
            <person name="Nedelnik J."/>
            <person name="Repkova J."/>
        </authorList>
    </citation>
    <scope>NUCLEOTIDE SEQUENCE [LARGE SCALE GENOMIC DNA]</scope>
    <source>
        <strain evidence="2">cv. 10/8</strain>
        <tissue evidence="1">Leaf</tissue>
    </source>
</reference>
<name>A0A392UUY7_9FABA</name>
<dbReference type="PANTHER" id="PTHR37610">
    <property type="entry name" value="CCHC-TYPE DOMAIN-CONTAINING PROTEIN"/>
    <property type="match status" value="1"/>
</dbReference>